<protein>
    <submittedName>
        <fullName evidence="1">L-asparaginase</fullName>
    </submittedName>
</protein>
<dbReference type="Proteomes" id="UP001138460">
    <property type="component" value="Unassembled WGS sequence"/>
</dbReference>
<evidence type="ECO:0000313" key="1">
    <source>
        <dbReference type="EMBL" id="RYC44569.1"/>
    </source>
</evidence>
<gene>
    <name evidence="1" type="ORF">CLR69_05980</name>
</gene>
<evidence type="ECO:0000313" key="2">
    <source>
        <dbReference type="Proteomes" id="UP001138460"/>
    </source>
</evidence>
<name>A0A9X8JLC2_9GAMM</name>
<proteinExistence type="predicted"/>
<accession>A0A9X8JLC2</accession>
<dbReference type="EMBL" id="NWTM01000001">
    <property type="protein sequence ID" value="RYC44569.1"/>
    <property type="molecule type" value="Genomic_DNA"/>
</dbReference>
<comment type="caution">
    <text evidence="1">The sequence shown here is derived from an EMBL/GenBank/DDBJ whole genome shotgun (WGS) entry which is preliminary data.</text>
</comment>
<keyword evidence="2" id="KW-1185">Reference proteome</keyword>
<sequence length="45" mass="4745">MFAILNLGSARNPHVLCVRSGFCALSVSKLAAPITPTGICPYIQI</sequence>
<dbReference type="AlphaFoldDB" id="A0A9X8JLC2"/>
<reference evidence="1 2" key="1">
    <citation type="journal article" date="2018" name="Syst. Appl. Microbiol.">
        <title>Pectobacterium zantedeschiae sp. nov. a new species of a soft rot pathogen isolated from Calla lily (Zantedeschia spp.).</title>
        <authorList>
            <person name="Waleron M."/>
            <person name="Misztak A."/>
            <person name="Waleron M."/>
            <person name="Franczuk M."/>
            <person name="Jonca J."/>
            <person name="Wielgomas B."/>
            <person name="Mikicinski A."/>
            <person name="Popovic T."/>
            <person name="Waleron K."/>
        </authorList>
    </citation>
    <scope>NUCLEOTIDE SEQUENCE [LARGE SCALE GENOMIC DNA]</scope>
    <source>
        <strain evidence="1 2">9M</strain>
    </source>
</reference>
<organism evidence="1 2">
    <name type="scientific">Pectobacterium zantedeschiae</name>
    <dbReference type="NCBI Taxonomy" id="2034769"/>
    <lineage>
        <taxon>Bacteria</taxon>
        <taxon>Pseudomonadati</taxon>
        <taxon>Pseudomonadota</taxon>
        <taxon>Gammaproteobacteria</taxon>
        <taxon>Enterobacterales</taxon>
        <taxon>Pectobacteriaceae</taxon>
        <taxon>Pectobacterium</taxon>
    </lineage>
</organism>